<keyword evidence="2" id="KW-1185">Reference proteome</keyword>
<dbReference type="GO" id="GO:0003677">
    <property type="term" value="F:DNA binding"/>
    <property type="evidence" value="ECO:0007669"/>
    <property type="project" value="InterPro"/>
</dbReference>
<accession>A0A5B9QW08</accession>
<gene>
    <name evidence="1" type="ORF">UC8_41090</name>
</gene>
<sequence>MVKNDLGNGKLSPLLNSVLRDVIRKIRESDARALADTLDISISNVYRLQRGGLPSLRLLIVLAEYFDTGIASCELQTIGALNADVSSARGAASAPTISTKTPWLTQ</sequence>
<evidence type="ECO:0000313" key="2">
    <source>
        <dbReference type="Proteomes" id="UP000325286"/>
    </source>
</evidence>
<evidence type="ECO:0000313" key="1">
    <source>
        <dbReference type="EMBL" id="QEG42079.1"/>
    </source>
</evidence>
<dbReference type="AlphaFoldDB" id="A0A5B9QW08"/>
<dbReference type="SUPFAM" id="SSF47413">
    <property type="entry name" value="lambda repressor-like DNA-binding domains"/>
    <property type="match status" value="1"/>
</dbReference>
<dbReference type="EMBL" id="CP042914">
    <property type="protein sequence ID" value="QEG42079.1"/>
    <property type="molecule type" value="Genomic_DNA"/>
</dbReference>
<protein>
    <submittedName>
        <fullName evidence="1">Uncharacterized protein</fullName>
    </submittedName>
</protein>
<name>A0A5B9QW08_9BACT</name>
<dbReference type="Proteomes" id="UP000325286">
    <property type="component" value="Chromosome"/>
</dbReference>
<proteinExistence type="predicted"/>
<dbReference type="KEGG" id="rul:UC8_41090"/>
<dbReference type="InterPro" id="IPR010982">
    <property type="entry name" value="Lambda_DNA-bd_dom_sf"/>
</dbReference>
<reference evidence="1 2" key="1">
    <citation type="submission" date="2019-08" db="EMBL/GenBank/DDBJ databases">
        <title>Deep-cultivation of Planctomycetes and their phenomic and genomic characterization uncovers novel biology.</title>
        <authorList>
            <person name="Wiegand S."/>
            <person name="Jogler M."/>
            <person name="Boedeker C."/>
            <person name="Pinto D."/>
            <person name="Vollmers J."/>
            <person name="Rivas-Marin E."/>
            <person name="Kohn T."/>
            <person name="Peeters S.H."/>
            <person name="Heuer A."/>
            <person name="Rast P."/>
            <person name="Oberbeckmann S."/>
            <person name="Bunk B."/>
            <person name="Jeske O."/>
            <person name="Meyerdierks A."/>
            <person name="Storesund J.E."/>
            <person name="Kallscheuer N."/>
            <person name="Luecker S."/>
            <person name="Lage O.M."/>
            <person name="Pohl T."/>
            <person name="Merkel B.J."/>
            <person name="Hornburger P."/>
            <person name="Mueller R.-W."/>
            <person name="Bruemmer F."/>
            <person name="Labrenz M."/>
            <person name="Spormann A.M."/>
            <person name="Op den Camp H."/>
            <person name="Overmann J."/>
            <person name="Amann R."/>
            <person name="Jetten M.S.M."/>
            <person name="Mascher T."/>
            <person name="Medema M.H."/>
            <person name="Devos D.P."/>
            <person name="Kaster A.-K."/>
            <person name="Ovreas L."/>
            <person name="Rohde M."/>
            <person name="Galperin M.Y."/>
            <person name="Jogler C."/>
        </authorList>
    </citation>
    <scope>NUCLEOTIDE SEQUENCE [LARGE SCALE GENOMIC DNA]</scope>
    <source>
        <strain evidence="1 2">UC8</strain>
    </source>
</reference>
<organism evidence="1 2">
    <name type="scientific">Roseimaritima ulvae</name>
    <dbReference type="NCBI Taxonomy" id="980254"/>
    <lineage>
        <taxon>Bacteria</taxon>
        <taxon>Pseudomonadati</taxon>
        <taxon>Planctomycetota</taxon>
        <taxon>Planctomycetia</taxon>
        <taxon>Pirellulales</taxon>
        <taxon>Pirellulaceae</taxon>
        <taxon>Roseimaritima</taxon>
    </lineage>
</organism>